<dbReference type="InterPro" id="IPR036388">
    <property type="entry name" value="WH-like_DNA-bd_sf"/>
</dbReference>
<comment type="subcellular location">
    <subcellularLocation>
        <location evidence="7">Cytoplasm</location>
    </subcellularLocation>
</comment>
<evidence type="ECO:0000256" key="7">
    <source>
        <dbReference type="HAMAP-Rule" id="MF_01131"/>
    </source>
</evidence>
<evidence type="ECO:0000256" key="4">
    <source>
        <dbReference type="ARBA" id="ARBA00023027"/>
    </source>
</evidence>
<dbReference type="InterPro" id="IPR009718">
    <property type="entry name" value="Rex_DNA-bd_C_dom"/>
</dbReference>
<dbReference type="Pfam" id="PF06971">
    <property type="entry name" value="Put_DNA-bind_N"/>
    <property type="match status" value="1"/>
</dbReference>
<keyword evidence="11" id="KW-1185">Reference proteome</keyword>
<dbReference type="NCBIfam" id="NF003995">
    <property type="entry name" value="PRK05472.2-4"/>
    <property type="match status" value="1"/>
</dbReference>
<dbReference type="InterPro" id="IPR022876">
    <property type="entry name" value="Tscrpt_rep_Rex"/>
</dbReference>
<feature type="region of interest" description="Disordered" evidence="8">
    <location>
        <begin position="229"/>
        <end position="258"/>
    </location>
</feature>
<dbReference type="Gene3D" id="1.10.10.10">
    <property type="entry name" value="Winged helix-like DNA-binding domain superfamily/Winged helix DNA-binding domain"/>
    <property type="match status" value="1"/>
</dbReference>
<keyword evidence="5 7" id="KW-0238">DNA-binding</keyword>
<dbReference type="RefSeq" id="WP_344814472.1">
    <property type="nucleotide sequence ID" value="NZ_BAAAYX010000026.1"/>
</dbReference>
<keyword evidence="4 7" id="KW-0520">NAD</keyword>
<name>A0ABP7EGJ6_9ACTN</name>
<comment type="subunit">
    <text evidence="7">Homodimer.</text>
</comment>
<comment type="caution">
    <text evidence="10">The sequence shown here is derived from an EMBL/GenBank/DDBJ whole genome shotgun (WGS) entry which is preliminary data.</text>
</comment>
<evidence type="ECO:0000256" key="3">
    <source>
        <dbReference type="ARBA" id="ARBA00023015"/>
    </source>
</evidence>
<feature type="region of interest" description="Disordered" evidence="8">
    <location>
        <begin position="1"/>
        <end position="22"/>
    </location>
</feature>
<dbReference type="InterPro" id="IPR036390">
    <property type="entry name" value="WH_DNA-bd_sf"/>
</dbReference>
<evidence type="ECO:0000313" key="10">
    <source>
        <dbReference type="EMBL" id="GAA3718055.1"/>
    </source>
</evidence>
<keyword evidence="3 7" id="KW-0805">Transcription regulation</keyword>
<comment type="function">
    <text evidence="7">Modulates transcription in response to changes in cellular NADH/NAD(+) redox state.</text>
</comment>
<feature type="DNA-binding region" description="H-T-H motif" evidence="7">
    <location>
        <begin position="38"/>
        <end position="77"/>
    </location>
</feature>
<proteinExistence type="inferred from homology"/>
<dbReference type="Gene3D" id="3.40.50.720">
    <property type="entry name" value="NAD(P)-binding Rossmann-like Domain"/>
    <property type="match status" value="1"/>
</dbReference>
<comment type="similarity">
    <text evidence="7">Belongs to the transcriptional regulatory Rex family.</text>
</comment>
<feature type="binding site" evidence="7">
    <location>
        <begin position="112"/>
        <end position="117"/>
    </location>
    <ligand>
        <name>NAD(+)</name>
        <dbReference type="ChEBI" id="CHEBI:57540"/>
    </ligand>
</feature>
<dbReference type="Proteomes" id="UP001500051">
    <property type="component" value="Unassembled WGS sequence"/>
</dbReference>
<evidence type="ECO:0000256" key="2">
    <source>
        <dbReference type="ARBA" id="ARBA00022491"/>
    </source>
</evidence>
<dbReference type="SMART" id="SM00881">
    <property type="entry name" value="CoA_binding"/>
    <property type="match status" value="1"/>
</dbReference>
<evidence type="ECO:0000256" key="1">
    <source>
        <dbReference type="ARBA" id="ARBA00022490"/>
    </source>
</evidence>
<keyword evidence="2 7" id="KW-0678">Repressor</keyword>
<keyword evidence="6 7" id="KW-0804">Transcription</keyword>
<reference evidence="11" key="1">
    <citation type="journal article" date="2019" name="Int. J. Syst. Evol. Microbiol.">
        <title>The Global Catalogue of Microorganisms (GCM) 10K type strain sequencing project: providing services to taxonomists for standard genome sequencing and annotation.</title>
        <authorList>
            <consortium name="The Broad Institute Genomics Platform"/>
            <consortium name="The Broad Institute Genome Sequencing Center for Infectious Disease"/>
            <person name="Wu L."/>
            <person name="Ma J."/>
        </authorList>
    </citation>
    <scope>NUCLEOTIDE SEQUENCE [LARGE SCALE GENOMIC DNA]</scope>
    <source>
        <strain evidence="11">JCM 16548</strain>
    </source>
</reference>
<gene>
    <name evidence="7" type="primary">rex</name>
    <name evidence="10" type="ORF">GCM10022204_42490</name>
</gene>
<dbReference type="InterPro" id="IPR003781">
    <property type="entry name" value="CoA-bd"/>
</dbReference>
<dbReference type="NCBIfam" id="NF003996">
    <property type="entry name" value="PRK05472.2-5"/>
    <property type="match status" value="1"/>
</dbReference>
<dbReference type="PANTHER" id="PTHR35786:SF1">
    <property type="entry name" value="REDOX-SENSING TRANSCRIPTIONAL REPRESSOR REX 1"/>
    <property type="match status" value="1"/>
</dbReference>
<sequence length="258" mass="26975">MPPIQTRASSTTDGSTAASVGLSTPVDLPPATLARLPVYLRELNLLSRTGVEVVSSGELAEAVGVSPAQLRKDLSHLGSYGTRGVGYDVAVLQAQLGREMGSAREWPVVIVGLGNLGRALAGYSGFSSRGFRIVALVDPDPELIGQRVNGIEINDLADLEDVVPRTGAAIAVLATPAEAAQAVADRLVHLGVTSILNFAASVLTVPERVTVRKVDLGQELQILAYHEQRKSDEPVLAGPPASGTGHPEPVLTPERFPS</sequence>
<dbReference type="NCBIfam" id="NF003993">
    <property type="entry name" value="PRK05472.2-2"/>
    <property type="match status" value="1"/>
</dbReference>
<dbReference type="SUPFAM" id="SSF51735">
    <property type="entry name" value="NAD(P)-binding Rossmann-fold domains"/>
    <property type="match status" value="1"/>
</dbReference>
<evidence type="ECO:0000256" key="5">
    <source>
        <dbReference type="ARBA" id="ARBA00023125"/>
    </source>
</evidence>
<dbReference type="InterPro" id="IPR036291">
    <property type="entry name" value="NAD(P)-bd_dom_sf"/>
</dbReference>
<dbReference type="Pfam" id="PF02629">
    <property type="entry name" value="CoA_binding"/>
    <property type="match status" value="1"/>
</dbReference>
<dbReference type="NCBIfam" id="NF003992">
    <property type="entry name" value="PRK05472.2-1"/>
    <property type="match status" value="1"/>
</dbReference>
<dbReference type="InterPro" id="IPR058236">
    <property type="entry name" value="Rex_actinobacterial-type"/>
</dbReference>
<keyword evidence="1 7" id="KW-0963">Cytoplasm</keyword>
<feature type="compositionally biased region" description="Low complexity" evidence="8">
    <location>
        <begin position="1"/>
        <end position="19"/>
    </location>
</feature>
<protein>
    <recommendedName>
        <fullName evidence="7">Redox-sensing transcriptional repressor Rex</fullName>
    </recommendedName>
</protein>
<dbReference type="NCBIfam" id="NF003994">
    <property type="entry name" value="PRK05472.2-3"/>
    <property type="match status" value="1"/>
</dbReference>
<evidence type="ECO:0000313" key="11">
    <source>
        <dbReference type="Proteomes" id="UP001500051"/>
    </source>
</evidence>
<organism evidence="10 11">
    <name type="scientific">Microlunatus aurantiacus</name>
    <dbReference type="NCBI Taxonomy" id="446786"/>
    <lineage>
        <taxon>Bacteria</taxon>
        <taxon>Bacillati</taxon>
        <taxon>Actinomycetota</taxon>
        <taxon>Actinomycetes</taxon>
        <taxon>Propionibacteriales</taxon>
        <taxon>Propionibacteriaceae</taxon>
        <taxon>Microlunatus</taxon>
    </lineage>
</organism>
<dbReference type="HAMAP" id="MF_01131">
    <property type="entry name" value="Rex"/>
    <property type="match status" value="1"/>
</dbReference>
<evidence type="ECO:0000259" key="9">
    <source>
        <dbReference type="SMART" id="SM00881"/>
    </source>
</evidence>
<accession>A0ABP7EGJ6</accession>
<evidence type="ECO:0000256" key="8">
    <source>
        <dbReference type="SAM" id="MobiDB-lite"/>
    </source>
</evidence>
<dbReference type="SUPFAM" id="SSF46785">
    <property type="entry name" value="Winged helix' DNA-binding domain"/>
    <property type="match status" value="1"/>
</dbReference>
<feature type="domain" description="CoA-binding" evidence="9">
    <location>
        <begin position="101"/>
        <end position="202"/>
    </location>
</feature>
<dbReference type="EMBL" id="BAAAYX010000026">
    <property type="protein sequence ID" value="GAA3718055.1"/>
    <property type="molecule type" value="Genomic_DNA"/>
</dbReference>
<dbReference type="NCBIfam" id="NF003989">
    <property type="entry name" value="PRK05472.1-3"/>
    <property type="match status" value="1"/>
</dbReference>
<evidence type="ECO:0000256" key="6">
    <source>
        <dbReference type="ARBA" id="ARBA00023163"/>
    </source>
</evidence>
<dbReference type="PANTHER" id="PTHR35786">
    <property type="entry name" value="REDOX-SENSING TRANSCRIPTIONAL REPRESSOR REX"/>
    <property type="match status" value="1"/>
</dbReference>